<evidence type="ECO:0000313" key="1">
    <source>
        <dbReference type="EMBL" id="AJZ56104.1"/>
    </source>
</evidence>
<accession>A0AAU8ST44</accession>
<organism evidence="1 2">
    <name type="scientific">Paraburkholderia fungorum</name>
    <dbReference type="NCBI Taxonomy" id="134537"/>
    <lineage>
        <taxon>Bacteria</taxon>
        <taxon>Pseudomonadati</taxon>
        <taxon>Pseudomonadota</taxon>
        <taxon>Betaproteobacteria</taxon>
        <taxon>Burkholderiales</taxon>
        <taxon>Burkholderiaceae</taxon>
        <taxon>Paraburkholderia</taxon>
    </lineage>
</organism>
<keyword evidence="1" id="KW-0614">Plasmid</keyword>
<dbReference type="AlphaFoldDB" id="A0AAU8ST44"/>
<dbReference type="EMBL" id="CP010024">
    <property type="protein sequence ID" value="AJZ56104.1"/>
    <property type="molecule type" value="Genomic_DNA"/>
</dbReference>
<evidence type="ECO:0000313" key="2">
    <source>
        <dbReference type="Proteomes" id="UP000032614"/>
    </source>
</evidence>
<dbReference type="GeneID" id="66513310"/>
<proteinExistence type="predicted"/>
<protein>
    <recommendedName>
        <fullName evidence="3">HEPN domain-containing protein</fullName>
    </recommendedName>
</protein>
<name>A0AAU8ST44_9BURK</name>
<geneLocation type="plasmid" evidence="1 2">
    <name>pBIL</name>
</geneLocation>
<dbReference type="Proteomes" id="UP000032614">
    <property type="component" value="Plasmid pBIL"/>
</dbReference>
<sequence>MLPNAQAEQVLSATVSGWFRSFCGTSALDVARELALDHGLVLTTFEELADAGYGTMNMNVKLYQFKFDLDNPGVDFDPEPVTTHIFFPSTEALKRAYFLSDLAKQGLPEFTERMHLGAHQIGLAYFSEEVLSRYLDHPEMYETNDSLAGGEISSLSNAPDDRYLYVRYGKRRLRSGHVAVTAIYKDLSDMRAPEQRYWHAHELESPEFEKSDTHFRTFISRTYDGEFVDYHDPFSALLTAVEQVNAAAGSTPFFKRLENRHLRMPVEQTYKSYCDAASELYKVLGPDNVDQPKLKSALVSNFSVSGADLTHAETGRPLSTLQLFELIEKKIGAPGVYTACLRKLAKLRIDADHKILEPRSSEQSYSTQFADMCGEITHALGELADLLRTRMK</sequence>
<reference evidence="1 2" key="1">
    <citation type="journal article" date="2015" name="Genome Announc.">
        <title>Complete genome sequences for 59 burkholderia isolates, both pathogenic and near neighbor.</title>
        <authorList>
            <person name="Johnson S.L."/>
            <person name="Bishop-Lilly K.A."/>
            <person name="Ladner J.T."/>
            <person name="Daligault H.E."/>
            <person name="Davenport K.W."/>
            <person name="Jaissle J."/>
            <person name="Frey K.G."/>
            <person name="Koroleva G.I."/>
            <person name="Bruce D.C."/>
            <person name="Coyne S.R."/>
            <person name="Broomall S.M."/>
            <person name="Li P.E."/>
            <person name="Teshima H."/>
            <person name="Gibbons H.S."/>
            <person name="Palacios G.F."/>
            <person name="Rosenzweig C.N."/>
            <person name="Redden C.L."/>
            <person name="Xu Y."/>
            <person name="Minogue T.D."/>
            <person name="Chain P.S."/>
        </authorList>
    </citation>
    <scope>NUCLEOTIDE SEQUENCE [LARGE SCALE GENOMIC DNA]</scope>
    <source>
        <strain evidence="1 2">ATCC BAA-463</strain>
    </source>
</reference>
<dbReference type="KEGG" id="bfn:OI25_8077"/>
<gene>
    <name evidence="1" type="ORF">OI25_8077</name>
</gene>
<evidence type="ECO:0008006" key="3">
    <source>
        <dbReference type="Google" id="ProtNLM"/>
    </source>
</evidence>
<dbReference type="RefSeq" id="WP_028199907.1">
    <property type="nucleotide sequence ID" value="NZ_CADFGE010000021.1"/>
</dbReference>